<dbReference type="CDD" id="cd12108">
    <property type="entry name" value="Hr-like"/>
    <property type="match status" value="1"/>
</dbReference>
<name>A0A6A9UU48_9ACTN</name>
<feature type="region of interest" description="Disordered" evidence="1">
    <location>
        <begin position="1"/>
        <end position="25"/>
    </location>
</feature>
<dbReference type="Pfam" id="PF01814">
    <property type="entry name" value="Hemerythrin"/>
    <property type="match status" value="1"/>
</dbReference>
<evidence type="ECO:0000259" key="2">
    <source>
        <dbReference type="Pfam" id="PF01814"/>
    </source>
</evidence>
<dbReference type="InterPro" id="IPR053206">
    <property type="entry name" value="Dimeric_xanthone_biosynth"/>
</dbReference>
<comment type="caution">
    <text evidence="3">The sequence shown here is derived from an EMBL/GenBank/DDBJ whole genome shotgun (WGS) entry which is preliminary data.</text>
</comment>
<gene>
    <name evidence="3" type="ORF">GC722_09200</name>
</gene>
<evidence type="ECO:0000313" key="4">
    <source>
        <dbReference type="Proteomes" id="UP000435304"/>
    </source>
</evidence>
<sequence length="216" mass="23327">MSDPSGTAGQPTAPAPEPLGVLPTAPPATRLARTGLLDEAARPTAGPPAAGVRYTAQQTATAQHLVDVHDHLRAELEQVRAMADQVLEGALTPGLARSAINQLTMRQNSWTLGAYCQSYCRLVTAHHTYEDRGMLPHLRRAQPSLAPVVDQLQAEHEVIHEVLERLDRALVALVDGPGGGEQVREAVDLLTDTLLSHLSYEEHQLVEPLARHGFGY</sequence>
<dbReference type="PANTHER" id="PTHR38048">
    <property type="entry name" value="EXPRESSED PROTEIN"/>
    <property type="match status" value="1"/>
</dbReference>
<accession>A0A6A9UU48</accession>
<evidence type="ECO:0000256" key="1">
    <source>
        <dbReference type="SAM" id="MobiDB-lite"/>
    </source>
</evidence>
<reference evidence="3 4" key="1">
    <citation type="submission" date="2019-12" db="EMBL/GenBank/DDBJ databases">
        <title>Auraticoccus cholistani sp. nov., an actinomycete isolated from soil of Cholistan desert.</title>
        <authorList>
            <person name="Cheema M.T."/>
        </authorList>
    </citation>
    <scope>NUCLEOTIDE SEQUENCE [LARGE SCALE GENOMIC DNA]</scope>
    <source>
        <strain evidence="3 4">F435</strain>
    </source>
</reference>
<protein>
    <recommendedName>
        <fullName evidence="2">Hemerythrin-like domain-containing protein</fullName>
    </recommendedName>
</protein>
<dbReference type="PANTHER" id="PTHR38048:SF1">
    <property type="entry name" value="HEMERYTHRIN-LIKE DOMAIN-CONTAINING PROTEIN"/>
    <property type="match status" value="1"/>
</dbReference>
<dbReference type="Proteomes" id="UP000435304">
    <property type="component" value="Unassembled WGS sequence"/>
</dbReference>
<dbReference type="AlphaFoldDB" id="A0A6A9UU48"/>
<dbReference type="InterPro" id="IPR012312">
    <property type="entry name" value="Hemerythrin-like"/>
</dbReference>
<keyword evidence="4" id="KW-1185">Reference proteome</keyword>
<feature type="compositionally biased region" description="Polar residues" evidence="1">
    <location>
        <begin position="1"/>
        <end position="10"/>
    </location>
</feature>
<dbReference type="EMBL" id="WPCU01000005">
    <property type="protein sequence ID" value="MVA76198.1"/>
    <property type="molecule type" value="Genomic_DNA"/>
</dbReference>
<organism evidence="3 4">
    <name type="scientific">Auraticoccus cholistanensis</name>
    <dbReference type="NCBI Taxonomy" id="2656650"/>
    <lineage>
        <taxon>Bacteria</taxon>
        <taxon>Bacillati</taxon>
        <taxon>Actinomycetota</taxon>
        <taxon>Actinomycetes</taxon>
        <taxon>Propionibacteriales</taxon>
        <taxon>Propionibacteriaceae</taxon>
        <taxon>Auraticoccus</taxon>
    </lineage>
</organism>
<dbReference type="RefSeq" id="WP_156609605.1">
    <property type="nucleotide sequence ID" value="NZ_WPCU01000005.1"/>
</dbReference>
<evidence type="ECO:0000313" key="3">
    <source>
        <dbReference type="EMBL" id="MVA76198.1"/>
    </source>
</evidence>
<dbReference type="Gene3D" id="1.20.120.520">
    <property type="entry name" value="nmb1532 protein domain like"/>
    <property type="match status" value="1"/>
</dbReference>
<feature type="domain" description="Hemerythrin-like" evidence="2">
    <location>
        <begin position="63"/>
        <end position="206"/>
    </location>
</feature>
<proteinExistence type="predicted"/>